<accession>A0A5J9WHA3</accession>
<dbReference type="InterPro" id="IPR053168">
    <property type="entry name" value="Glutamic_endopeptidase"/>
</dbReference>
<dbReference type="OrthoDB" id="670855at2759"/>
<dbReference type="PROSITE" id="PS52045">
    <property type="entry name" value="NEPROSIN_PEP_CD"/>
    <property type="match status" value="1"/>
</dbReference>
<name>A0A5J9WHA3_9POAL</name>
<dbReference type="Proteomes" id="UP000324897">
    <property type="component" value="Chromosome 5"/>
</dbReference>
<dbReference type="PANTHER" id="PTHR31589:SF112">
    <property type="entry name" value="OS01G0834300 PROTEIN"/>
    <property type="match status" value="1"/>
</dbReference>
<dbReference type="PANTHER" id="PTHR31589">
    <property type="entry name" value="PROTEIN, PUTATIVE (DUF239)-RELATED-RELATED"/>
    <property type="match status" value="1"/>
</dbReference>
<dbReference type="EMBL" id="RWGY01000004">
    <property type="protein sequence ID" value="TVU47453.1"/>
    <property type="molecule type" value="Genomic_DNA"/>
</dbReference>
<dbReference type="Gene3D" id="3.90.1320.10">
    <property type="entry name" value="Outer-capsid protein sigma 3, large lobe"/>
    <property type="match status" value="1"/>
</dbReference>
<reference evidence="2 3" key="1">
    <citation type="journal article" date="2019" name="Sci. Rep.">
        <title>A high-quality genome of Eragrostis curvula grass provides insights into Poaceae evolution and supports new strategies to enhance forage quality.</title>
        <authorList>
            <person name="Carballo J."/>
            <person name="Santos B.A.C.M."/>
            <person name="Zappacosta D."/>
            <person name="Garbus I."/>
            <person name="Selva J.P."/>
            <person name="Gallo C.A."/>
            <person name="Diaz A."/>
            <person name="Albertini E."/>
            <person name="Caccamo M."/>
            <person name="Echenique V."/>
        </authorList>
    </citation>
    <scope>NUCLEOTIDE SEQUENCE [LARGE SCALE GENOMIC DNA]</scope>
    <source>
        <strain evidence="3">cv. Victoria</strain>
        <tissue evidence="2">Leaf</tissue>
    </source>
</reference>
<dbReference type="InterPro" id="IPR004314">
    <property type="entry name" value="Neprosin"/>
</dbReference>
<evidence type="ECO:0000313" key="2">
    <source>
        <dbReference type="EMBL" id="TVU47453.1"/>
    </source>
</evidence>
<keyword evidence="3" id="KW-1185">Reference proteome</keyword>
<evidence type="ECO:0000313" key="3">
    <source>
        <dbReference type="Proteomes" id="UP000324897"/>
    </source>
</evidence>
<dbReference type="AlphaFoldDB" id="A0A5J9WHA3"/>
<evidence type="ECO:0000259" key="1">
    <source>
        <dbReference type="PROSITE" id="PS52045"/>
    </source>
</evidence>
<comment type="caution">
    <text evidence="2">The sequence shown here is derived from an EMBL/GenBank/DDBJ whole genome shotgun (WGS) entry which is preliminary data.</text>
</comment>
<dbReference type="Pfam" id="PF03080">
    <property type="entry name" value="Neprosin"/>
    <property type="match status" value="1"/>
</dbReference>
<gene>
    <name evidence="2" type="ORF">EJB05_07056</name>
</gene>
<feature type="non-terminal residue" evidence="2">
    <location>
        <position position="1"/>
    </location>
</feature>
<proteinExistence type="predicted"/>
<protein>
    <recommendedName>
        <fullName evidence="1">Neprosin PEP catalytic domain-containing protein</fullName>
    </recommendedName>
</protein>
<sequence>MLDVASSKDKLDGAFLGDEFVDPSSYMIMNRSDPIQQSNNKDAPHLNDAAMAVFIVGHYMNSASYYGIQVTSDVYTFSVNQDEKSGIFIQINNHGDSDSNLNGISVGWHVHPAIYGDSNTHLFVLWTRDGYQEMGCYNLECPGFVPEANVPFVPGVTINAVSDPDGVKRSIIFKVFKDRVGDWLVHIGFDSEPYLIGRFPKSIFTTLGDKANDIRIYGAVRTRTTYMTPMGSGFMSNSHKAASFSNIQLIDQNGQTSLVTQGAPDFVDDQAIYSVSPISPEGRFTYGGPLV</sequence>
<dbReference type="Gramene" id="TVU47453">
    <property type="protein sequence ID" value="TVU47453"/>
    <property type="gene ID" value="EJB05_07056"/>
</dbReference>
<feature type="domain" description="Neprosin PEP catalytic" evidence="1">
    <location>
        <begin position="46"/>
        <end position="291"/>
    </location>
</feature>
<organism evidence="2 3">
    <name type="scientific">Eragrostis curvula</name>
    <name type="common">weeping love grass</name>
    <dbReference type="NCBI Taxonomy" id="38414"/>
    <lineage>
        <taxon>Eukaryota</taxon>
        <taxon>Viridiplantae</taxon>
        <taxon>Streptophyta</taxon>
        <taxon>Embryophyta</taxon>
        <taxon>Tracheophyta</taxon>
        <taxon>Spermatophyta</taxon>
        <taxon>Magnoliopsida</taxon>
        <taxon>Liliopsida</taxon>
        <taxon>Poales</taxon>
        <taxon>Poaceae</taxon>
        <taxon>PACMAD clade</taxon>
        <taxon>Chloridoideae</taxon>
        <taxon>Eragrostideae</taxon>
        <taxon>Eragrostidinae</taxon>
        <taxon>Eragrostis</taxon>
    </lineage>
</organism>